<evidence type="ECO:0000256" key="2">
    <source>
        <dbReference type="ARBA" id="ARBA00023125"/>
    </source>
</evidence>
<organism evidence="5 6">
    <name type="scientific">Actinospica durhamensis</name>
    <dbReference type="NCBI Taxonomy" id="1508375"/>
    <lineage>
        <taxon>Bacteria</taxon>
        <taxon>Bacillati</taxon>
        <taxon>Actinomycetota</taxon>
        <taxon>Actinomycetes</taxon>
        <taxon>Catenulisporales</taxon>
        <taxon>Actinospicaceae</taxon>
        <taxon>Actinospica</taxon>
    </lineage>
</organism>
<dbReference type="InterPro" id="IPR035418">
    <property type="entry name" value="AraC-bd_2"/>
</dbReference>
<feature type="domain" description="HTH araC/xylS-type" evidence="4">
    <location>
        <begin position="212"/>
        <end position="311"/>
    </location>
</feature>
<evidence type="ECO:0000313" key="6">
    <source>
        <dbReference type="Proteomes" id="UP000675781"/>
    </source>
</evidence>
<dbReference type="EMBL" id="JAGSOG010000151">
    <property type="protein sequence ID" value="MBR7836601.1"/>
    <property type="molecule type" value="Genomic_DNA"/>
</dbReference>
<dbReference type="PROSITE" id="PS01124">
    <property type="entry name" value="HTH_ARAC_FAMILY_2"/>
    <property type="match status" value="1"/>
</dbReference>
<dbReference type="RefSeq" id="WP_212531076.1">
    <property type="nucleotide sequence ID" value="NZ_JAGSOG010000151.1"/>
</dbReference>
<keyword evidence="6" id="KW-1185">Reference proteome</keyword>
<dbReference type="GO" id="GO:0003700">
    <property type="term" value="F:DNA-binding transcription factor activity"/>
    <property type="evidence" value="ECO:0007669"/>
    <property type="project" value="InterPro"/>
</dbReference>
<dbReference type="SMART" id="SM00342">
    <property type="entry name" value="HTH_ARAC"/>
    <property type="match status" value="1"/>
</dbReference>
<dbReference type="InterPro" id="IPR018062">
    <property type="entry name" value="HTH_AraC-typ_CS"/>
</dbReference>
<evidence type="ECO:0000256" key="3">
    <source>
        <dbReference type="ARBA" id="ARBA00023163"/>
    </source>
</evidence>
<keyword evidence="2" id="KW-0238">DNA-binding</keyword>
<evidence type="ECO:0000259" key="4">
    <source>
        <dbReference type="PROSITE" id="PS01124"/>
    </source>
</evidence>
<protein>
    <submittedName>
        <fullName evidence="5">Helix-turn-helix transcriptional regulator</fullName>
    </submittedName>
</protein>
<keyword evidence="3" id="KW-0804">Transcription</keyword>
<dbReference type="AlphaFoldDB" id="A0A941ET76"/>
<dbReference type="PANTHER" id="PTHR43280">
    <property type="entry name" value="ARAC-FAMILY TRANSCRIPTIONAL REGULATOR"/>
    <property type="match status" value="1"/>
</dbReference>
<dbReference type="Pfam" id="PF14525">
    <property type="entry name" value="AraC_binding_2"/>
    <property type="match status" value="1"/>
</dbReference>
<gene>
    <name evidence="5" type="ORF">KDL01_25200</name>
</gene>
<sequence>MAVIIDTDLQKAGRRAEALRSLIAQTSAPHDVRFTDPDDQVNARIEAWELGPDVTLIQYRGSGAVHTRDERHLRQVGPDRVALLVHQGRSGSLAQHPQGRSPRPGGLYATAVNSRYAYTRNGSGTVHVMLIERDRLGVSVESVQDSAARLALSPLYDLMRDHLQTLCRDVEEIDSSGQGAAVGFSTAELARSLLMTSRERPAREAVENYLLERIVRHIHEHCLDPQITPERIARDHAISRRLLYKIWSGQPRSIVATIMDLRLAAAERQLRSSKNISIAALAAHCGFLDAAHFSRRFTQSYGTPPSQWRAALLENALG</sequence>
<dbReference type="PROSITE" id="PS00041">
    <property type="entry name" value="HTH_ARAC_FAMILY_1"/>
    <property type="match status" value="1"/>
</dbReference>
<comment type="caution">
    <text evidence="5">The sequence shown here is derived from an EMBL/GenBank/DDBJ whole genome shotgun (WGS) entry which is preliminary data.</text>
</comment>
<proteinExistence type="predicted"/>
<dbReference type="Pfam" id="PF12833">
    <property type="entry name" value="HTH_18"/>
    <property type="match status" value="1"/>
</dbReference>
<keyword evidence="1" id="KW-0805">Transcription regulation</keyword>
<reference evidence="5" key="1">
    <citation type="submission" date="2021-04" db="EMBL/GenBank/DDBJ databases">
        <title>Genome based classification of Actinospica acidithermotolerans sp. nov., an actinobacterium isolated from an Indonesian hot spring.</title>
        <authorList>
            <person name="Kusuma A.B."/>
            <person name="Putra K.E."/>
            <person name="Nafisah S."/>
            <person name="Loh J."/>
            <person name="Nouioui I."/>
            <person name="Goodfellow M."/>
        </authorList>
    </citation>
    <scope>NUCLEOTIDE SEQUENCE</scope>
    <source>
        <strain evidence="5">CSCA 57</strain>
    </source>
</reference>
<dbReference type="Gene3D" id="1.10.10.60">
    <property type="entry name" value="Homeodomain-like"/>
    <property type="match status" value="1"/>
</dbReference>
<dbReference type="SUPFAM" id="SSF46689">
    <property type="entry name" value="Homeodomain-like"/>
    <property type="match status" value="1"/>
</dbReference>
<dbReference type="Proteomes" id="UP000675781">
    <property type="component" value="Unassembled WGS sequence"/>
</dbReference>
<dbReference type="InterPro" id="IPR018060">
    <property type="entry name" value="HTH_AraC"/>
</dbReference>
<evidence type="ECO:0000256" key="1">
    <source>
        <dbReference type="ARBA" id="ARBA00023015"/>
    </source>
</evidence>
<dbReference type="PANTHER" id="PTHR43280:SF31">
    <property type="entry name" value="TRANSCRIPTIONAL REGULATORY PROTEIN"/>
    <property type="match status" value="1"/>
</dbReference>
<name>A0A941ET76_9ACTN</name>
<dbReference type="GO" id="GO:0043565">
    <property type="term" value="F:sequence-specific DNA binding"/>
    <property type="evidence" value="ECO:0007669"/>
    <property type="project" value="InterPro"/>
</dbReference>
<evidence type="ECO:0000313" key="5">
    <source>
        <dbReference type="EMBL" id="MBR7836601.1"/>
    </source>
</evidence>
<accession>A0A941ET76</accession>
<dbReference type="InterPro" id="IPR009057">
    <property type="entry name" value="Homeodomain-like_sf"/>
</dbReference>